<dbReference type="InterPro" id="IPR007577">
    <property type="entry name" value="GlycoTrfase_DXD_sugar-bd_CS"/>
</dbReference>
<sequence>MGNIEEIHAIWLGDCLPPLAHVCIDDWRKQGYKYRLWLETDSKIKYWIDGCEFAKKCYDKGLYAFVTDYLRLKILAEEGGLYLDTDVTIDKNPFPLFKQYDFCVGYESECQVGTAMIYAKKKSTHLASLIDFYENEIMGSELYMGPDIMTYIIAKDAQNNNLKVFEQSFFYDYSGEKISYLPNPQRYMTHWFQHSWKRSKELVFLKSKSKGILGFLYEYQKELFRLRK</sequence>
<dbReference type="GO" id="GO:0000030">
    <property type="term" value="F:mannosyltransferase activity"/>
    <property type="evidence" value="ECO:0007669"/>
    <property type="project" value="TreeGrafter"/>
</dbReference>
<evidence type="ECO:0000313" key="3">
    <source>
        <dbReference type="Proteomes" id="UP000309618"/>
    </source>
</evidence>
<dbReference type="InterPro" id="IPR051706">
    <property type="entry name" value="Glycosyltransferase_domain"/>
</dbReference>
<dbReference type="Proteomes" id="UP000309618">
    <property type="component" value="Unassembled WGS sequence"/>
</dbReference>
<accession>A0A4S5C1W7</accession>
<dbReference type="GO" id="GO:0016020">
    <property type="term" value="C:membrane"/>
    <property type="evidence" value="ECO:0007669"/>
    <property type="project" value="GOC"/>
</dbReference>
<organism evidence="2 3">
    <name type="scientific">Aeromonas veronii</name>
    <dbReference type="NCBI Taxonomy" id="654"/>
    <lineage>
        <taxon>Bacteria</taxon>
        <taxon>Pseudomonadati</taxon>
        <taxon>Pseudomonadota</taxon>
        <taxon>Gammaproteobacteria</taxon>
        <taxon>Aeromonadales</taxon>
        <taxon>Aeromonadaceae</taxon>
        <taxon>Aeromonas</taxon>
    </lineage>
</organism>
<gene>
    <name evidence="2" type="ORF">E8Q35_22510</name>
</gene>
<dbReference type="GO" id="GO:0051999">
    <property type="term" value="P:mannosyl-inositol phosphorylceramide biosynthetic process"/>
    <property type="evidence" value="ECO:0007669"/>
    <property type="project" value="TreeGrafter"/>
</dbReference>
<dbReference type="SUPFAM" id="SSF53448">
    <property type="entry name" value="Nucleotide-diphospho-sugar transferases"/>
    <property type="match status" value="1"/>
</dbReference>
<dbReference type="EMBL" id="SSUX01000037">
    <property type="protein sequence ID" value="THJ37883.1"/>
    <property type="molecule type" value="Genomic_DNA"/>
</dbReference>
<dbReference type="PANTHER" id="PTHR32385">
    <property type="entry name" value="MANNOSYL PHOSPHORYLINOSITOL CERAMIDE SYNTHASE"/>
    <property type="match status" value="1"/>
</dbReference>
<dbReference type="PANTHER" id="PTHR32385:SF15">
    <property type="entry name" value="INOSITOL PHOSPHOCERAMIDE MANNOSYLTRANSFERASE 1"/>
    <property type="match status" value="1"/>
</dbReference>
<comment type="caution">
    <text evidence="2">The sequence shown here is derived from an EMBL/GenBank/DDBJ whole genome shotgun (WGS) entry which is preliminary data.</text>
</comment>
<reference evidence="2 3" key="1">
    <citation type="submission" date="2019-04" db="EMBL/GenBank/DDBJ databases">
        <title>Comparative genomics of Aeromonas veronii strains pathogenic to fish.</title>
        <authorList>
            <person name="Cascarano M.C."/>
            <person name="Smyrli M."/>
            <person name="Katharios P."/>
        </authorList>
    </citation>
    <scope>NUCLEOTIDE SEQUENCE [LARGE SCALE GENOMIC DNA]</scope>
    <source>
        <strain evidence="2 3">XU1</strain>
    </source>
</reference>
<keyword evidence="2" id="KW-0328">Glycosyltransferase</keyword>
<dbReference type="InterPro" id="IPR029044">
    <property type="entry name" value="Nucleotide-diphossugar_trans"/>
</dbReference>
<dbReference type="Pfam" id="PF04488">
    <property type="entry name" value="Gly_transf_sug"/>
    <property type="match status" value="1"/>
</dbReference>
<evidence type="ECO:0000313" key="2">
    <source>
        <dbReference type="EMBL" id="THJ37883.1"/>
    </source>
</evidence>
<proteinExistence type="predicted"/>
<protein>
    <submittedName>
        <fullName evidence="2">Mannosyltransferase</fullName>
    </submittedName>
</protein>
<dbReference type="AlphaFoldDB" id="A0A4S5C1W7"/>
<evidence type="ECO:0000256" key="1">
    <source>
        <dbReference type="ARBA" id="ARBA00022679"/>
    </source>
</evidence>
<keyword evidence="1 2" id="KW-0808">Transferase</keyword>
<dbReference type="Gene3D" id="3.90.550.20">
    <property type="match status" value="1"/>
</dbReference>
<name>A0A4S5C1W7_AERVE</name>